<keyword evidence="4" id="KW-1185">Reference proteome</keyword>
<comment type="caution">
    <text evidence="3">The sequence shown here is derived from an EMBL/GenBank/DDBJ whole genome shotgun (WGS) entry which is preliminary data.</text>
</comment>
<keyword evidence="2" id="KW-0472">Membrane</keyword>
<dbReference type="RefSeq" id="WP_344451625.1">
    <property type="nucleotide sequence ID" value="NZ_BAAATZ010000013.1"/>
</dbReference>
<feature type="region of interest" description="Disordered" evidence="1">
    <location>
        <begin position="123"/>
        <end position="143"/>
    </location>
</feature>
<proteinExistence type="predicted"/>
<feature type="compositionally biased region" description="Polar residues" evidence="1">
    <location>
        <begin position="132"/>
        <end position="143"/>
    </location>
</feature>
<feature type="compositionally biased region" description="Basic and acidic residues" evidence="1">
    <location>
        <begin position="67"/>
        <end position="76"/>
    </location>
</feature>
<feature type="region of interest" description="Disordered" evidence="1">
    <location>
        <begin position="55"/>
        <end position="76"/>
    </location>
</feature>
<evidence type="ECO:0000313" key="3">
    <source>
        <dbReference type="EMBL" id="GAA2728309.1"/>
    </source>
</evidence>
<feature type="transmembrane region" description="Helical" evidence="2">
    <location>
        <begin position="9"/>
        <end position="28"/>
    </location>
</feature>
<evidence type="ECO:0000256" key="2">
    <source>
        <dbReference type="SAM" id="Phobius"/>
    </source>
</evidence>
<protein>
    <submittedName>
        <fullName evidence="3">Uncharacterized protein</fullName>
    </submittedName>
</protein>
<accession>A0ABP6GRC9</accession>
<organism evidence="3 4">
    <name type="scientific">Actinocorallia aurantiaca</name>
    <dbReference type="NCBI Taxonomy" id="46204"/>
    <lineage>
        <taxon>Bacteria</taxon>
        <taxon>Bacillati</taxon>
        <taxon>Actinomycetota</taxon>
        <taxon>Actinomycetes</taxon>
        <taxon>Streptosporangiales</taxon>
        <taxon>Thermomonosporaceae</taxon>
        <taxon>Actinocorallia</taxon>
    </lineage>
</organism>
<evidence type="ECO:0000256" key="1">
    <source>
        <dbReference type="SAM" id="MobiDB-lite"/>
    </source>
</evidence>
<reference evidence="4" key="1">
    <citation type="journal article" date="2019" name="Int. J. Syst. Evol. Microbiol.">
        <title>The Global Catalogue of Microorganisms (GCM) 10K type strain sequencing project: providing services to taxonomists for standard genome sequencing and annotation.</title>
        <authorList>
            <consortium name="The Broad Institute Genomics Platform"/>
            <consortium name="The Broad Institute Genome Sequencing Center for Infectious Disease"/>
            <person name="Wu L."/>
            <person name="Ma J."/>
        </authorList>
    </citation>
    <scope>NUCLEOTIDE SEQUENCE [LARGE SCALE GENOMIC DNA]</scope>
    <source>
        <strain evidence="4">JCM 8201</strain>
    </source>
</reference>
<evidence type="ECO:0000313" key="4">
    <source>
        <dbReference type="Proteomes" id="UP001501842"/>
    </source>
</evidence>
<keyword evidence="2" id="KW-0812">Transmembrane</keyword>
<gene>
    <name evidence="3" type="ORF">GCM10010439_36220</name>
</gene>
<name>A0ABP6GRC9_9ACTN</name>
<dbReference type="Proteomes" id="UP001501842">
    <property type="component" value="Unassembled WGS sequence"/>
</dbReference>
<sequence>MAQESGGNLLVWRVLVLVGVAGGLIGVFGEIYELSLVFVPLAIISLVLLNVNRRKHSSPAAPAAPKKPAETDQERMRGDQILRSWLTAAQAGDPEAKAKLAEVLGKAGRNDVDGVDSVPALRRLGIGPEDFGNTQAPQNTPTD</sequence>
<feature type="transmembrane region" description="Helical" evidence="2">
    <location>
        <begin position="34"/>
        <end position="51"/>
    </location>
</feature>
<dbReference type="EMBL" id="BAAATZ010000013">
    <property type="protein sequence ID" value="GAA2728309.1"/>
    <property type="molecule type" value="Genomic_DNA"/>
</dbReference>
<keyword evidence="2" id="KW-1133">Transmembrane helix</keyword>